<proteinExistence type="predicted"/>
<dbReference type="Proteomes" id="UP001309876">
    <property type="component" value="Unassembled WGS sequence"/>
</dbReference>
<keyword evidence="2" id="KW-1185">Reference proteome</keyword>
<dbReference type="Pfam" id="PF12520">
    <property type="entry name" value="DUF3723"/>
    <property type="match status" value="1"/>
</dbReference>
<dbReference type="AlphaFoldDB" id="A0AAN7ST64"/>
<comment type="caution">
    <text evidence="1">The sequence shown here is derived from an EMBL/GenBank/DDBJ whole genome shotgun (WGS) entry which is preliminary data.</text>
</comment>
<evidence type="ECO:0000313" key="1">
    <source>
        <dbReference type="EMBL" id="KAK5080189.1"/>
    </source>
</evidence>
<organism evidence="1 2">
    <name type="scientific">Lithohypha guttulata</name>
    <dbReference type="NCBI Taxonomy" id="1690604"/>
    <lineage>
        <taxon>Eukaryota</taxon>
        <taxon>Fungi</taxon>
        <taxon>Dikarya</taxon>
        <taxon>Ascomycota</taxon>
        <taxon>Pezizomycotina</taxon>
        <taxon>Eurotiomycetes</taxon>
        <taxon>Chaetothyriomycetidae</taxon>
        <taxon>Chaetothyriales</taxon>
        <taxon>Trichomeriaceae</taxon>
        <taxon>Lithohypha</taxon>
    </lineage>
</organism>
<dbReference type="InterPro" id="IPR022198">
    <property type="entry name" value="DUF3723"/>
</dbReference>
<dbReference type="EMBL" id="JAVRRJ010000019">
    <property type="protein sequence ID" value="KAK5080189.1"/>
    <property type="molecule type" value="Genomic_DNA"/>
</dbReference>
<reference evidence="1 2" key="1">
    <citation type="submission" date="2023-08" db="EMBL/GenBank/DDBJ databases">
        <title>Black Yeasts Isolated from many extreme environments.</title>
        <authorList>
            <person name="Coleine C."/>
            <person name="Stajich J.E."/>
            <person name="Selbmann L."/>
        </authorList>
    </citation>
    <scope>NUCLEOTIDE SEQUENCE [LARGE SCALE GENOMIC DNA]</scope>
    <source>
        <strain evidence="1 2">CCFEE 5910</strain>
    </source>
</reference>
<accession>A0AAN7ST64</accession>
<evidence type="ECO:0000313" key="2">
    <source>
        <dbReference type="Proteomes" id="UP001309876"/>
    </source>
</evidence>
<name>A0AAN7ST64_9EURO</name>
<gene>
    <name evidence="1" type="ORF">LTR05_008756</name>
</gene>
<sequence>MSQNYKVQYAAAYLETRLWAHHVKTFQGYARVLISCLDFQQSTSRGLDSRVLDDLASKYRQIGCLRLNFAHHVPVILAREILLQAAIHANATADDLLSLDAERWPQLIFNPTFKLPCLHGRHRTAAAATVLPESDRWWVVAIYSPGEINALSGDLRLMDVDMSAELQQSLRDQTFFEIPLTAGEVFFHILRCDRDDHQQLDMWWARIRSRDEARELRRLYAHPRLNASFEKIARRIPAMASSMLAGNVGTLLRLKCDEWVMKYLTCIYDAWHSALDGDIDALDKVDANTICSLQSRSLKYCKTDREYVEKSAALLFSSLSSEQRDIILLRWAKYEHLIPSLATFFEDLKYLESVAAILRLLLKPLRKHSLCKAMRAAFQPIQGSTHQLVWEEAYAGLILFAMRYLEELRPGSLKLERSQSRISQERSAHTLYLFAQEAHQLGFRSASIEQILATHPDRLEAERTLKRARDPSFWAYDGSTFEDHVRQIMALYDKATRVSISQGNPRIVCYDEGETLGRRSGRPFWQAHAQSCGFLEFKNIKAEYPDQQGEVTPFYVRRSVYYSFFETSIEIDHHIHRLSEQTVTANPSGPDITMNSSSAQVEQHSTLNSPLRSINDLGTQLVRDPRSLYSPSVYSREMELSDPDVITIKFTEWGGSFEKRVEYHVGKEEDVKNMAELLAARFTLTASSALILDPESCLEVALKDPEHRVFLVDPNAYRR</sequence>
<protein>
    <submittedName>
        <fullName evidence="1">Uncharacterized protein</fullName>
    </submittedName>
</protein>